<dbReference type="OrthoDB" id="8613246at2"/>
<keyword evidence="2" id="KW-1185">Reference proteome</keyword>
<dbReference type="InterPro" id="IPR010064">
    <property type="entry name" value="HK97-gp10_tail"/>
</dbReference>
<name>A0A1L3EV92_9GAMM</name>
<dbReference type="STRING" id="1440763.BJI69_14335"/>
<sequence>MAEGFQAKADTSSAFSGLDRLTGPIATKLARSMGVASGTVYRDEAKLLAPKDDGLLASSIYLAYKDNRSNDDSVTYSITWNAKKAPHGHLQEFGHWQTHVTYKGSDGHWYTLPNVPLAQPRWVPAHPFLRPAFDMARERAQQAAIARGRERLPELLRDTYQPPDDDFV</sequence>
<evidence type="ECO:0008006" key="3">
    <source>
        <dbReference type="Google" id="ProtNLM"/>
    </source>
</evidence>
<dbReference type="KEGG" id="lrz:BJI69_14335"/>
<proteinExistence type="predicted"/>
<protein>
    <recommendedName>
        <fullName evidence="3">HK97 gp10 family phage protein</fullName>
    </recommendedName>
</protein>
<dbReference type="AlphaFoldDB" id="A0A1L3EV92"/>
<dbReference type="Pfam" id="PF04883">
    <property type="entry name" value="HK97-gp10_like"/>
    <property type="match status" value="1"/>
</dbReference>
<dbReference type="EMBL" id="CP017480">
    <property type="protein sequence ID" value="APG04954.1"/>
    <property type="molecule type" value="Genomic_DNA"/>
</dbReference>
<reference evidence="2" key="1">
    <citation type="submission" date="2016-09" db="EMBL/GenBank/DDBJ databases">
        <authorList>
            <person name="Lysoe E."/>
        </authorList>
    </citation>
    <scope>NUCLEOTIDE SEQUENCE [LARGE SCALE GENOMIC DNA]</scope>
    <source>
        <strain evidence="2">LJ96T</strain>
    </source>
</reference>
<dbReference type="Proteomes" id="UP000182987">
    <property type="component" value="Chromosome"/>
</dbReference>
<dbReference type="RefSeq" id="WP_046966044.1">
    <property type="nucleotide sequence ID" value="NZ_CP017480.1"/>
</dbReference>
<evidence type="ECO:0000313" key="2">
    <source>
        <dbReference type="Proteomes" id="UP000182987"/>
    </source>
</evidence>
<accession>A0A1L3EV92</accession>
<gene>
    <name evidence="1" type="ORF">BJI69_14335</name>
</gene>
<organism evidence="1 2">
    <name type="scientific">Luteibacter rhizovicinus DSM 16549</name>
    <dbReference type="NCBI Taxonomy" id="1440763"/>
    <lineage>
        <taxon>Bacteria</taxon>
        <taxon>Pseudomonadati</taxon>
        <taxon>Pseudomonadota</taxon>
        <taxon>Gammaproteobacteria</taxon>
        <taxon>Lysobacterales</taxon>
        <taxon>Rhodanobacteraceae</taxon>
        <taxon>Luteibacter</taxon>
    </lineage>
</organism>
<evidence type="ECO:0000313" key="1">
    <source>
        <dbReference type="EMBL" id="APG04954.1"/>
    </source>
</evidence>